<proteinExistence type="predicted"/>
<accession>A0A1M5DSX8</accession>
<dbReference type="RefSeq" id="WP_073483711.1">
    <property type="nucleotide sequence ID" value="NZ_FQVN01000004.1"/>
</dbReference>
<gene>
    <name evidence="1" type="ORF">SAMN05444320_104586</name>
</gene>
<name>A0A1M5DSX8_STRHI</name>
<protein>
    <recommendedName>
        <fullName evidence="3">BON domain-containing protein</fullName>
    </recommendedName>
</protein>
<organism evidence="1 2">
    <name type="scientific">Streptoalloteichus hindustanus</name>
    <dbReference type="NCBI Taxonomy" id="2017"/>
    <lineage>
        <taxon>Bacteria</taxon>
        <taxon>Bacillati</taxon>
        <taxon>Actinomycetota</taxon>
        <taxon>Actinomycetes</taxon>
        <taxon>Pseudonocardiales</taxon>
        <taxon>Pseudonocardiaceae</taxon>
        <taxon>Streptoalloteichus</taxon>
    </lineage>
</organism>
<sequence length="79" mass="8362">MRTGPATPPGEYPGVAVQRQLDDYAGPRHWAAHVSGGRVTVRGSFADEAERRVVVALVRAVPGAESAEVVLVPDSDPTR</sequence>
<dbReference type="AlphaFoldDB" id="A0A1M5DSX8"/>
<dbReference type="STRING" id="2017.SAMN05444320_104586"/>
<keyword evidence="2" id="KW-1185">Reference proteome</keyword>
<dbReference type="EMBL" id="FQVN01000004">
    <property type="protein sequence ID" value="SHF69892.1"/>
    <property type="molecule type" value="Genomic_DNA"/>
</dbReference>
<reference evidence="1 2" key="1">
    <citation type="submission" date="2016-11" db="EMBL/GenBank/DDBJ databases">
        <authorList>
            <person name="Jaros S."/>
            <person name="Januszkiewicz K."/>
            <person name="Wedrychowicz H."/>
        </authorList>
    </citation>
    <scope>NUCLEOTIDE SEQUENCE [LARGE SCALE GENOMIC DNA]</scope>
    <source>
        <strain evidence="1 2">DSM 44523</strain>
    </source>
</reference>
<dbReference type="Proteomes" id="UP000184501">
    <property type="component" value="Unassembled WGS sequence"/>
</dbReference>
<evidence type="ECO:0000313" key="2">
    <source>
        <dbReference type="Proteomes" id="UP000184501"/>
    </source>
</evidence>
<evidence type="ECO:0008006" key="3">
    <source>
        <dbReference type="Google" id="ProtNLM"/>
    </source>
</evidence>
<evidence type="ECO:0000313" key="1">
    <source>
        <dbReference type="EMBL" id="SHF69892.1"/>
    </source>
</evidence>